<dbReference type="EMBL" id="AFWT01000011">
    <property type="protein sequence ID" value="EGV31681.1"/>
    <property type="molecule type" value="Genomic_DNA"/>
</dbReference>
<protein>
    <submittedName>
        <fullName evidence="7">Patatin</fullName>
    </submittedName>
</protein>
<evidence type="ECO:0000256" key="3">
    <source>
        <dbReference type="ARBA" id="ARBA00023098"/>
    </source>
</evidence>
<reference evidence="7 8" key="1">
    <citation type="submission" date="2011-06" db="EMBL/GenBank/DDBJ databases">
        <title>The draft genome of Thiorhodococcus drewsii AZ1.</title>
        <authorList>
            <consortium name="US DOE Joint Genome Institute (JGI-PGF)"/>
            <person name="Lucas S."/>
            <person name="Han J."/>
            <person name="Lapidus A."/>
            <person name="Cheng J.-F."/>
            <person name="Goodwin L."/>
            <person name="Pitluck S."/>
            <person name="Peters L."/>
            <person name="Land M.L."/>
            <person name="Hauser L."/>
            <person name="Vogl K."/>
            <person name="Liu Z."/>
            <person name="Imhoff J."/>
            <person name="Thiel V."/>
            <person name="Frigaard N.-U."/>
            <person name="Bryant D.A."/>
            <person name="Woyke T.J."/>
        </authorList>
    </citation>
    <scope>NUCLEOTIDE SEQUENCE [LARGE SCALE GENOMIC DNA]</scope>
    <source>
        <strain evidence="7 8">AZ1</strain>
    </source>
</reference>
<feature type="active site" description="Proton acceptor" evidence="4">
    <location>
        <position position="170"/>
    </location>
</feature>
<dbReference type="PANTHER" id="PTHR14226:SF76">
    <property type="entry name" value="NTE FAMILY PROTEIN RSSA"/>
    <property type="match status" value="1"/>
</dbReference>
<organism evidence="7 8">
    <name type="scientific">Thiorhodococcus drewsii AZ1</name>
    <dbReference type="NCBI Taxonomy" id="765913"/>
    <lineage>
        <taxon>Bacteria</taxon>
        <taxon>Pseudomonadati</taxon>
        <taxon>Pseudomonadota</taxon>
        <taxon>Gammaproteobacteria</taxon>
        <taxon>Chromatiales</taxon>
        <taxon>Chromatiaceae</taxon>
        <taxon>Thiorhodococcus</taxon>
    </lineage>
</organism>
<keyword evidence="2 4" id="KW-0442">Lipid degradation</keyword>
<evidence type="ECO:0000256" key="1">
    <source>
        <dbReference type="ARBA" id="ARBA00022801"/>
    </source>
</evidence>
<dbReference type="InterPro" id="IPR016035">
    <property type="entry name" value="Acyl_Trfase/lysoPLipase"/>
</dbReference>
<dbReference type="Gene3D" id="3.40.1090.10">
    <property type="entry name" value="Cytosolic phospholipase A2 catalytic domain"/>
    <property type="match status" value="1"/>
</dbReference>
<keyword evidence="3 4" id="KW-0443">Lipid metabolism</keyword>
<dbReference type="InterPro" id="IPR002641">
    <property type="entry name" value="PNPLA_dom"/>
</dbReference>
<dbReference type="PROSITE" id="PS51635">
    <property type="entry name" value="PNPLA"/>
    <property type="match status" value="1"/>
</dbReference>
<feature type="region of interest" description="Disordered" evidence="5">
    <location>
        <begin position="198"/>
        <end position="219"/>
    </location>
</feature>
<feature type="short sequence motif" description="GXSXG" evidence="4">
    <location>
        <begin position="54"/>
        <end position="58"/>
    </location>
</feature>
<dbReference type="PATRIC" id="fig|765913.3.peg.1910"/>
<dbReference type="SUPFAM" id="SSF52151">
    <property type="entry name" value="FabD/lysophospholipase-like"/>
    <property type="match status" value="1"/>
</dbReference>
<proteinExistence type="predicted"/>
<keyword evidence="8" id="KW-1185">Reference proteome</keyword>
<dbReference type="GO" id="GO:0016042">
    <property type="term" value="P:lipid catabolic process"/>
    <property type="evidence" value="ECO:0007669"/>
    <property type="project" value="UniProtKB-UniRule"/>
</dbReference>
<dbReference type="PANTHER" id="PTHR14226">
    <property type="entry name" value="NEUROPATHY TARGET ESTERASE/SWISS CHEESE D.MELANOGASTER"/>
    <property type="match status" value="1"/>
</dbReference>
<evidence type="ECO:0000313" key="8">
    <source>
        <dbReference type="Proteomes" id="UP000004200"/>
    </source>
</evidence>
<evidence type="ECO:0000256" key="4">
    <source>
        <dbReference type="PROSITE-ProRule" id="PRU01161"/>
    </source>
</evidence>
<dbReference type="STRING" id="765913.ThidrDRAFT_1882"/>
<keyword evidence="1 4" id="KW-0378">Hydrolase</keyword>
<feature type="active site" description="Nucleophile" evidence="4">
    <location>
        <position position="56"/>
    </location>
</feature>
<dbReference type="GO" id="GO:0016787">
    <property type="term" value="F:hydrolase activity"/>
    <property type="evidence" value="ECO:0007669"/>
    <property type="project" value="UniProtKB-UniRule"/>
</dbReference>
<evidence type="ECO:0000256" key="5">
    <source>
        <dbReference type="SAM" id="MobiDB-lite"/>
    </source>
</evidence>
<evidence type="ECO:0000259" key="6">
    <source>
        <dbReference type="PROSITE" id="PS51635"/>
    </source>
</evidence>
<feature type="short sequence motif" description="DGA/G" evidence="4">
    <location>
        <begin position="170"/>
        <end position="172"/>
    </location>
</feature>
<evidence type="ECO:0000256" key="2">
    <source>
        <dbReference type="ARBA" id="ARBA00022963"/>
    </source>
</evidence>
<comment type="caution">
    <text evidence="4">Lacks conserved residue(s) required for the propagation of feature annotation.</text>
</comment>
<evidence type="ECO:0000313" key="7">
    <source>
        <dbReference type="EMBL" id="EGV31681.1"/>
    </source>
</evidence>
<dbReference type="AlphaFoldDB" id="G2E0Q9"/>
<accession>G2E0Q9</accession>
<sequence>MPRVSSIKQIYIMSTSTRESVSLVLGSGGARGLAHIGIIEWLNDHGYRIASISGASMGALVGGIYAAGELDAYKGWVCSLGRTDVLRFLDFAFSGEGLLKGDRIMDTLREMVGECAIENLPINFTAVATDIERQREVWITEGPLFDAVRASIAVPGVFTPYEYQGMTLVDGGLLNPVPIAPTFRDFTDLTIAVNLNAKASRSKRTDPPPTPRKSEPDRGYQARIRQFLDAIGENLMSSGDQRLGVFELTTRSFETMQNAIAATKISGYRPDVLIDVPRDSSAAHEFHRARELIDLGYSLAESAMGAGRN</sequence>
<feature type="domain" description="PNPLA" evidence="6">
    <location>
        <begin position="23"/>
        <end position="183"/>
    </location>
</feature>
<dbReference type="Proteomes" id="UP000004200">
    <property type="component" value="Unassembled WGS sequence"/>
</dbReference>
<comment type="caution">
    <text evidence="7">The sequence shown here is derived from an EMBL/GenBank/DDBJ whole genome shotgun (WGS) entry which is preliminary data.</text>
</comment>
<dbReference type="InterPro" id="IPR050301">
    <property type="entry name" value="NTE"/>
</dbReference>
<name>G2E0Q9_9GAMM</name>
<dbReference type="eggNOG" id="COG1752">
    <property type="taxonomic scope" value="Bacteria"/>
</dbReference>
<dbReference type="Pfam" id="PF01734">
    <property type="entry name" value="Patatin"/>
    <property type="match status" value="1"/>
</dbReference>
<gene>
    <name evidence="7" type="ORF">ThidrDRAFT_1882</name>
</gene>